<dbReference type="GO" id="GO:0005829">
    <property type="term" value="C:cytosol"/>
    <property type="evidence" value="ECO:0007669"/>
    <property type="project" value="TreeGrafter"/>
</dbReference>
<dbReference type="EMBL" id="FNAI01000002">
    <property type="protein sequence ID" value="SDD62471.1"/>
    <property type="molecule type" value="Genomic_DNA"/>
</dbReference>
<reference evidence="3 4" key="1">
    <citation type="submission" date="2016-10" db="EMBL/GenBank/DDBJ databases">
        <authorList>
            <person name="de Groot N.N."/>
        </authorList>
    </citation>
    <scope>NUCLEOTIDE SEQUENCE [LARGE SCALE GENOMIC DNA]</scope>
    <source>
        <strain evidence="3 4">47C3B</strain>
    </source>
</reference>
<gene>
    <name evidence="3" type="ORF">SAMN05216464_102103</name>
</gene>
<evidence type="ECO:0000256" key="1">
    <source>
        <dbReference type="ARBA" id="ARBA00007274"/>
    </source>
</evidence>
<comment type="similarity">
    <text evidence="1">Belongs to the transferase hexapeptide repeat family.</text>
</comment>
<evidence type="ECO:0000256" key="2">
    <source>
        <dbReference type="ARBA" id="ARBA00022679"/>
    </source>
</evidence>
<name>A0A1G6W9G8_9SPHI</name>
<protein>
    <submittedName>
        <fullName evidence="3">Putative colanic acid biosynthesis acetyltransferase WcaF</fullName>
    </submittedName>
</protein>
<accession>A0A1G6W9G8</accession>
<dbReference type="GO" id="GO:0008374">
    <property type="term" value="F:O-acyltransferase activity"/>
    <property type="evidence" value="ECO:0007669"/>
    <property type="project" value="TreeGrafter"/>
</dbReference>
<dbReference type="Gene3D" id="2.160.10.10">
    <property type="entry name" value="Hexapeptide repeat proteins"/>
    <property type="match status" value="1"/>
</dbReference>
<dbReference type="OrthoDB" id="9814490at2"/>
<dbReference type="PANTHER" id="PTHR23416:SF23">
    <property type="entry name" value="ACETYLTRANSFERASE C18B11.09C-RELATED"/>
    <property type="match status" value="1"/>
</dbReference>
<evidence type="ECO:0000313" key="4">
    <source>
        <dbReference type="Proteomes" id="UP000199072"/>
    </source>
</evidence>
<proteinExistence type="inferred from homology"/>
<organism evidence="3 4">
    <name type="scientific">Mucilaginibacter pineti</name>
    <dbReference type="NCBI Taxonomy" id="1391627"/>
    <lineage>
        <taxon>Bacteria</taxon>
        <taxon>Pseudomonadati</taxon>
        <taxon>Bacteroidota</taxon>
        <taxon>Sphingobacteriia</taxon>
        <taxon>Sphingobacteriales</taxon>
        <taxon>Sphingobacteriaceae</taxon>
        <taxon>Mucilaginibacter</taxon>
    </lineage>
</organism>
<dbReference type="InterPro" id="IPR051159">
    <property type="entry name" value="Hexapeptide_acetyltransf"/>
</dbReference>
<keyword evidence="2 3" id="KW-0808">Transferase</keyword>
<dbReference type="STRING" id="1391627.SAMN05216464_102103"/>
<dbReference type="Proteomes" id="UP000199072">
    <property type="component" value="Unassembled WGS sequence"/>
</dbReference>
<dbReference type="InterPro" id="IPR011004">
    <property type="entry name" value="Trimer_LpxA-like_sf"/>
</dbReference>
<sequence length="187" mass="21216">MLSSHDPKNSDAYLRPSFPLLDYLRRYCWNIVWKLFCSWTPNPLHKWRIFILRLFGAKIGKSNFIYPNCKIWAPWLLTTEDVVTIGPYAEVYNPGGVRIGHHAIISQYAYLCGATHDYNSADFTYIKKEIVLEPWVWICAKAVVLPGVNCAEGSVLGAASVTSKNLEAWTLYAGNPAVSVKKRTNFL</sequence>
<dbReference type="PANTHER" id="PTHR23416">
    <property type="entry name" value="SIALIC ACID SYNTHASE-RELATED"/>
    <property type="match status" value="1"/>
</dbReference>
<dbReference type="SUPFAM" id="SSF51161">
    <property type="entry name" value="Trimeric LpxA-like enzymes"/>
    <property type="match status" value="1"/>
</dbReference>
<keyword evidence="4" id="KW-1185">Reference proteome</keyword>
<evidence type="ECO:0000313" key="3">
    <source>
        <dbReference type="EMBL" id="SDD62471.1"/>
    </source>
</evidence>
<dbReference type="AlphaFoldDB" id="A0A1G6W9G8"/>
<dbReference type="RefSeq" id="WP_091145422.1">
    <property type="nucleotide sequence ID" value="NZ_FNAI01000002.1"/>
</dbReference>